<protein>
    <submittedName>
        <fullName evidence="3">MTH538 TIR-like domain</fullName>
    </submittedName>
</protein>
<organism evidence="3 4">
    <name type="scientific">Micromonospora siamensis</name>
    <dbReference type="NCBI Taxonomy" id="299152"/>
    <lineage>
        <taxon>Bacteria</taxon>
        <taxon>Bacillati</taxon>
        <taxon>Actinomycetota</taxon>
        <taxon>Actinomycetes</taxon>
        <taxon>Micromonosporales</taxon>
        <taxon>Micromonosporaceae</taxon>
        <taxon>Micromonospora</taxon>
    </lineage>
</organism>
<reference evidence="3 4" key="1">
    <citation type="submission" date="2016-06" db="EMBL/GenBank/DDBJ databases">
        <authorList>
            <person name="Kjaerup R.B."/>
            <person name="Dalgaard T.S."/>
            <person name="Juul-Madsen H.R."/>
        </authorList>
    </citation>
    <scope>NUCLEOTIDE SEQUENCE [LARGE SCALE GENOMIC DNA]</scope>
    <source>
        <strain evidence="3 4">DSM 45097</strain>
    </source>
</reference>
<evidence type="ECO:0000313" key="4">
    <source>
        <dbReference type="Proteomes" id="UP000198210"/>
    </source>
</evidence>
<keyword evidence="1" id="KW-1133">Transmembrane helix</keyword>
<dbReference type="InterPro" id="IPR000157">
    <property type="entry name" value="TIR_dom"/>
</dbReference>
<evidence type="ECO:0000259" key="2">
    <source>
        <dbReference type="SMART" id="SM00255"/>
    </source>
</evidence>
<accession>A0A1C5H551</accession>
<feature type="transmembrane region" description="Helical" evidence="1">
    <location>
        <begin position="198"/>
        <end position="216"/>
    </location>
</feature>
<dbReference type="EMBL" id="LT607751">
    <property type="protein sequence ID" value="SCG41140.1"/>
    <property type="molecule type" value="Genomic_DNA"/>
</dbReference>
<dbReference type="GO" id="GO:0007165">
    <property type="term" value="P:signal transduction"/>
    <property type="evidence" value="ECO:0007669"/>
    <property type="project" value="InterPro"/>
</dbReference>
<dbReference type="SMART" id="SM00255">
    <property type="entry name" value="TIR"/>
    <property type="match status" value="1"/>
</dbReference>
<dbReference type="Gene3D" id="3.40.50.10140">
    <property type="entry name" value="Toll/interleukin-1 receptor homology (TIR) domain"/>
    <property type="match status" value="1"/>
</dbReference>
<dbReference type="Pfam" id="PF13676">
    <property type="entry name" value="TIR_2"/>
    <property type="match status" value="1"/>
</dbReference>
<sequence length="448" mass="50019">MSVWIGRCDVSAPWAGQSYRYWAFISYSHTDRRFARALHRRLEGYRLPRRVRPSPWSAGPSPVRLRPVFRDHEELPASTDLGGHLRVALDQSRNLVVLASSGAARSRWVDSEVRHFLDRGRAHDILLVVRDGNPGDPLDPAVLPPALRGRVDEALWVDTRGTRRPSRTAFLRLVAGMVGVGFDALWRRDRRRRWRRALSLSLALTLLFGIGGGLVWRAQRQRADSQPSRQVQQFRAFYQAKIERGLRDEVVAPGASPSTVDFQILRSEDLNGDDRLDYFVINHTTYYCGSGGCHTEVYVADGGGRFHQVLTMFAASTPRTRPTGSGAWKEILATTYQVANQPVYDVYASTGAGYQLSRLEFCGKVFIEYCHDPQVVLPLKQAAPTAPLVRRGAAVRTAPDAAAPALSLEPQYGSRPRVVGRVLDAPWFLVELWKGESGFVSADDVSKS</sequence>
<evidence type="ECO:0000313" key="3">
    <source>
        <dbReference type="EMBL" id="SCG41140.1"/>
    </source>
</evidence>
<keyword evidence="1" id="KW-0812">Transmembrane</keyword>
<keyword evidence="4" id="KW-1185">Reference proteome</keyword>
<dbReference type="AlphaFoldDB" id="A0A1C5H551"/>
<dbReference type="InterPro" id="IPR035897">
    <property type="entry name" value="Toll_tir_struct_dom_sf"/>
</dbReference>
<dbReference type="Proteomes" id="UP000198210">
    <property type="component" value="Chromosome I"/>
</dbReference>
<name>A0A1C5H551_9ACTN</name>
<evidence type="ECO:0000256" key="1">
    <source>
        <dbReference type="SAM" id="Phobius"/>
    </source>
</evidence>
<feature type="domain" description="TIR" evidence="2">
    <location>
        <begin position="20"/>
        <end position="177"/>
    </location>
</feature>
<dbReference type="SUPFAM" id="SSF52200">
    <property type="entry name" value="Toll/Interleukin receptor TIR domain"/>
    <property type="match status" value="1"/>
</dbReference>
<proteinExistence type="predicted"/>
<keyword evidence="1" id="KW-0472">Membrane</keyword>
<gene>
    <name evidence="3" type="ORF">GA0074704_1084</name>
</gene>